<evidence type="ECO:0000313" key="2">
    <source>
        <dbReference type="EMBL" id="PMD13436.1"/>
    </source>
</evidence>
<dbReference type="InterPro" id="IPR007138">
    <property type="entry name" value="ABM_dom"/>
</dbReference>
<gene>
    <name evidence="2" type="ORF">NA56DRAFT_755743</name>
</gene>
<organism evidence="2 3">
    <name type="scientific">Hyaloscypha hepaticicola</name>
    <dbReference type="NCBI Taxonomy" id="2082293"/>
    <lineage>
        <taxon>Eukaryota</taxon>
        <taxon>Fungi</taxon>
        <taxon>Dikarya</taxon>
        <taxon>Ascomycota</taxon>
        <taxon>Pezizomycotina</taxon>
        <taxon>Leotiomycetes</taxon>
        <taxon>Helotiales</taxon>
        <taxon>Hyaloscyphaceae</taxon>
        <taxon>Hyaloscypha</taxon>
    </lineage>
</organism>
<name>A0A2J6PHS4_9HELO</name>
<reference evidence="2 3" key="1">
    <citation type="submission" date="2016-05" db="EMBL/GenBank/DDBJ databases">
        <title>A degradative enzymes factory behind the ericoid mycorrhizal symbiosis.</title>
        <authorList>
            <consortium name="DOE Joint Genome Institute"/>
            <person name="Martino E."/>
            <person name="Morin E."/>
            <person name="Grelet G."/>
            <person name="Kuo A."/>
            <person name="Kohler A."/>
            <person name="Daghino S."/>
            <person name="Barry K."/>
            <person name="Choi C."/>
            <person name="Cichocki N."/>
            <person name="Clum A."/>
            <person name="Copeland A."/>
            <person name="Hainaut M."/>
            <person name="Haridas S."/>
            <person name="Labutti K."/>
            <person name="Lindquist E."/>
            <person name="Lipzen A."/>
            <person name="Khouja H.-R."/>
            <person name="Murat C."/>
            <person name="Ohm R."/>
            <person name="Olson A."/>
            <person name="Spatafora J."/>
            <person name="Veneault-Fourrey C."/>
            <person name="Henrissat B."/>
            <person name="Grigoriev I."/>
            <person name="Martin F."/>
            <person name="Perotto S."/>
        </authorList>
    </citation>
    <scope>NUCLEOTIDE SEQUENCE [LARGE SCALE GENOMIC DNA]</scope>
    <source>
        <strain evidence="2 3">UAMH 7357</strain>
    </source>
</reference>
<dbReference type="EMBL" id="KZ613531">
    <property type="protein sequence ID" value="PMD13436.1"/>
    <property type="molecule type" value="Genomic_DNA"/>
</dbReference>
<evidence type="ECO:0000259" key="1">
    <source>
        <dbReference type="Pfam" id="PF03992"/>
    </source>
</evidence>
<accession>A0A2J6PHS4</accession>
<evidence type="ECO:0000313" key="3">
    <source>
        <dbReference type="Proteomes" id="UP000235672"/>
    </source>
</evidence>
<sequence length="218" mass="24835">MPFPIVFPSQNGPGRLLELCSFRRSKISESRYDEVFDGITVITSTFPISRQSLYGRKIDQPDISVLIADWTSAEEKDVFEPGEQYQSIKPAFGELISPENTDFACHHLILTGPAATPEAGVYLVRFYTVPVSKHQEFGSRLNEHISSFFEKQGPIFFVVAPSRENQQVVVCIWGWAKAEDAKNYLQSEGFRHFQKAGESLYTSVEEYQAKLKKWEARK</sequence>
<dbReference type="OrthoDB" id="3482841at2759"/>
<protein>
    <recommendedName>
        <fullName evidence="1">ABM domain-containing protein</fullName>
    </recommendedName>
</protein>
<dbReference type="Pfam" id="PF03992">
    <property type="entry name" value="ABM"/>
    <property type="match status" value="1"/>
</dbReference>
<dbReference type="Gene3D" id="3.30.70.100">
    <property type="match status" value="1"/>
</dbReference>
<dbReference type="InterPro" id="IPR011008">
    <property type="entry name" value="Dimeric_a/b-barrel"/>
</dbReference>
<feature type="domain" description="ABM" evidence="1">
    <location>
        <begin position="121"/>
        <end position="195"/>
    </location>
</feature>
<proteinExistence type="predicted"/>
<keyword evidence="3" id="KW-1185">Reference proteome</keyword>
<dbReference type="Proteomes" id="UP000235672">
    <property type="component" value="Unassembled WGS sequence"/>
</dbReference>
<dbReference type="AlphaFoldDB" id="A0A2J6PHS4"/>
<dbReference type="SUPFAM" id="SSF54909">
    <property type="entry name" value="Dimeric alpha+beta barrel"/>
    <property type="match status" value="1"/>
</dbReference>